<dbReference type="EMBL" id="CP064781">
    <property type="protein sequence ID" value="QRJ64319.1"/>
    <property type="molecule type" value="Genomic_DNA"/>
</dbReference>
<proteinExistence type="predicted"/>
<organism evidence="2 3">
    <name type="scientific">Azospira restricta</name>
    <dbReference type="NCBI Taxonomy" id="404405"/>
    <lineage>
        <taxon>Bacteria</taxon>
        <taxon>Pseudomonadati</taxon>
        <taxon>Pseudomonadota</taxon>
        <taxon>Betaproteobacteria</taxon>
        <taxon>Rhodocyclales</taxon>
        <taxon>Rhodocyclaceae</taxon>
        <taxon>Azospira</taxon>
    </lineage>
</organism>
<keyword evidence="3" id="KW-1185">Reference proteome</keyword>
<reference evidence="2" key="1">
    <citation type="submission" date="2020-11" db="EMBL/GenBank/DDBJ databases">
        <title>Azospira restricta DSM 18626 genome sequence.</title>
        <authorList>
            <person name="Moe W.M."/>
        </authorList>
    </citation>
    <scope>NUCLEOTIDE SEQUENCE</scope>
    <source>
        <strain evidence="2">DSM 18626</strain>
    </source>
</reference>
<sequence length="65" mass="7435">MAKWLLTVAVVVIVLGLLTPALRRHLPGRRLPGDVTLRWRGRDYFFPFATTLLLSLLFVAISRLF</sequence>
<accession>A0A974SQ33</accession>
<evidence type="ECO:0000313" key="2">
    <source>
        <dbReference type="EMBL" id="QRJ64319.1"/>
    </source>
</evidence>
<dbReference type="KEGG" id="ares:IWH25_02905"/>
<dbReference type="Pfam" id="PF11146">
    <property type="entry name" value="DUF2905"/>
    <property type="match status" value="1"/>
</dbReference>
<protein>
    <submittedName>
        <fullName evidence="2">DUF2905 domain-containing protein</fullName>
    </submittedName>
</protein>
<evidence type="ECO:0000313" key="3">
    <source>
        <dbReference type="Proteomes" id="UP000663444"/>
    </source>
</evidence>
<dbReference type="AlphaFoldDB" id="A0A974SQ33"/>
<dbReference type="PANTHER" id="PTHR36443:SF1">
    <property type="entry name" value="BSR5223 PROTEIN"/>
    <property type="match status" value="1"/>
</dbReference>
<feature type="transmembrane region" description="Helical" evidence="1">
    <location>
        <begin position="44"/>
        <end position="64"/>
    </location>
</feature>
<keyword evidence="1" id="KW-0472">Membrane</keyword>
<evidence type="ECO:0000256" key="1">
    <source>
        <dbReference type="SAM" id="Phobius"/>
    </source>
</evidence>
<dbReference type="RefSeq" id="WP_203387862.1">
    <property type="nucleotide sequence ID" value="NZ_CP064781.1"/>
</dbReference>
<name>A0A974SQ33_9RHOO</name>
<dbReference type="PANTHER" id="PTHR36443">
    <property type="entry name" value="BSR5223 PROTEIN"/>
    <property type="match status" value="1"/>
</dbReference>
<dbReference type="Proteomes" id="UP000663444">
    <property type="component" value="Chromosome"/>
</dbReference>
<dbReference type="InterPro" id="IPR021320">
    <property type="entry name" value="DUF2905"/>
</dbReference>
<keyword evidence="1" id="KW-0812">Transmembrane</keyword>
<gene>
    <name evidence="2" type="ORF">IWH25_02905</name>
</gene>
<keyword evidence="1" id="KW-1133">Transmembrane helix</keyword>